<proteinExistence type="predicted"/>
<name>A0A7J9HN98_9ROSI</name>
<dbReference type="PANTHER" id="PTHR31245:SF20">
    <property type="entry name" value="F18B13.13 PROTEIN"/>
    <property type="match status" value="1"/>
</dbReference>
<reference evidence="2 3" key="1">
    <citation type="journal article" date="2019" name="Genome Biol. Evol.">
        <title>Insights into the evolution of the New World diploid cottons (Gossypium, subgenus Houzingenia) based on genome sequencing.</title>
        <authorList>
            <person name="Grover C.E."/>
            <person name="Arick M.A. 2nd"/>
            <person name="Thrash A."/>
            <person name="Conover J.L."/>
            <person name="Sanders W.S."/>
            <person name="Peterson D.G."/>
            <person name="Frelichowski J.E."/>
            <person name="Scheffler J.A."/>
            <person name="Scheffler B.E."/>
            <person name="Wendel J.F."/>
        </authorList>
    </citation>
    <scope>NUCLEOTIDE SEQUENCE [LARGE SCALE GENOMIC DNA]</scope>
    <source>
        <strain evidence="2">0</strain>
        <tissue evidence="2">Leaf</tissue>
    </source>
</reference>
<dbReference type="EMBL" id="JABFAD010000010">
    <property type="protein sequence ID" value="MBA0810864.1"/>
    <property type="molecule type" value="Genomic_DNA"/>
</dbReference>
<evidence type="ECO:0000256" key="1">
    <source>
        <dbReference type="SAM" id="Coils"/>
    </source>
</evidence>
<gene>
    <name evidence="2" type="ORF">Gohar_002818</name>
</gene>
<comment type="caution">
    <text evidence="2">The sequence shown here is derived from an EMBL/GenBank/DDBJ whole genome shotgun (WGS) entry which is preliminary data.</text>
</comment>
<keyword evidence="1" id="KW-0175">Coiled coil</keyword>
<dbReference type="PANTHER" id="PTHR31245">
    <property type="entry name" value="UBIQUITIN SYSTEM COMPONENT CUE PROTEIN"/>
    <property type="match status" value="1"/>
</dbReference>
<sequence length="113" mass="13555">MVSELEVGSLMRGAVLFRFEVDDMIDIDSRIPNFKYYKDTVVLAFWENMMLKEQIQVLIQENTVLKRAVAIQHERQKEYQDKNNELEHLKQLVSQYQEQLRTLEVRNHNHFTA</sequence>
<protein>
    <submittedName>
        <fullName evidence="2">Uncharacterized protein</fullName>
    </submittedName>
</protein>
<keyword evidence="3" id="KW-1185">Reference proteome</keyword>
<dbReference type="AlphaFoldDB" id="A0A7J9HN98"/>
<dbReference type="Proteomes" id="UP000593560">
    <property type="component" value="Unassembled WGS sequence"/>
</dbReference>
<accession>A0A7J9HN98</accession>
<dbReference type="OrthoDB" id="992990at2759"/>
<evidence type="ECO:0000313" key="2">
    <source>
        <dbReference type="EMBL" id="MBA0810864.1"/>
    </source>
</evidence>
<evidence type="ECO:0000313" key="3">
    <source>
        <dbReference type="Proteomes" id="UP000593560"/>
    </source>
</evidence>
<feature type="coiled-coil region" evidence="1">
    <location>
        <begin position="72"/>
        <end position="106"/>
    </location>
</feature>
<organism evidence="2 3">
    <name type="scientific">Gossypium harknessii</name>
    <dbReference type="NCBI Taxonomy" id="34285"/>
    <lineage>
        <taxon>Eukaryota</taxon>
        <taxon>Viridiplantae</taxon>
        <taxon>Streptophyta</taxon>
        <taxon>Embryophyta</taxon>
        <taxon>Tracheophyta</taxon>
        <taxon>Spermatophyta</taxon>
        <taxon>Magnoliopsida</taxon>
        <taxon>eudicotyledons</taxon>
        <taxon>Gunneridae</taxon>
        <taxon>Pentapetalae</taxon>
        <taxon>rosids</taxon>
        <taxon>malvids</taxon>
        <taxon>Malvales</taxon>
        <taxon>Malvaceae</taxon>
        <taxon>Malvoideae</taxon>
        <taxon>Gossypium</taxon>
    </lineage>
</organism>